<feature type="transmembrane region" description="Helical" evidence="1">
    <location>
        <begin position="326"/>
        <end position="346"/>
    </location>
</feature>
<dbReference type="CDD" id="cd07341">
    <property type="entry name" value="M56_BlaR1_MecR1_like"/>
    <property type="match status" value="1"/>
</dbReference>
<feature type="transmembrane region" description="Helical" evidence="1">
    <location>
        <begin position="41"/>
        <end position="59"/>
    </location>
</feature>
<keyword evidence="1" id="KW-0812">Transmembrane</keyword>
<dbReference type="AlphaFoldDB" id="A0A410WPD4"/>
<dbReference type="KEGG" id="pchi:PC41400_00265"/>
<dbReference type="RefSeq" id="WP_042231243.1">
    <property type="nucleotide sequence ID" value="NZ_CP026520.1"/>
</dbReference>
<feature type="transmembrane region" description="Helical" evidence="1">
    <location>
        <begin position="123"/>
        <end position="145"/>
    </location>
</feature>
<feature type="transmembrane region" description="Helical" evidence="1">
    <location>
        <begin position="6"/>
        <end position="29"/>
    </location>
</feature>
<dbReference type="EMBL" id="CP026520">
    <property type="protein sequence ID" value="QAV16213.1"/>
    <property type="molecule type" value="Genomic_DNA"/>
</dbReference>
<organism evidence="3 4">
    <name type="scientific">Paenibacillus chitinolyticus</name>
    <dbReference type="NCBI Taxonomy" id="79263"/>
    <lineage>
        <taxon>Bacteria</taxon>
        <taxon>Bacillati</taxon>
        <taxon>Bacillota</taxon>
        <taxon>Bacilli</taxon>
        <taxon>Bacillales</taxon>
        <taxon>Paenibacillaceae</taxon>
        <taxon>Paenibacillus</taxon>
    </lineage>
</organism>
<dbReference type="PANTHER" id="PTHR34978:SF3">
    <property type="entry name" value="SLR0241 PROTEIN"/>
    <property type="match status" value="1"/>
</dbReference>
<gene>
    <name evidence="3" type="ORF">PC41400_00265</name>
</gene>
<proteinExistence type="predicted"/>
<evidence type="ECO:0000313" key="3">
    <source>
        <dbReference type="EMBL" id="QAV16213.1"/>
    </source>
</evidence>
<accession>A0A410WPD4</accession>
<sequence length="501" mass="57551">MLLNFQPVFLFILNISFKAGVMVVLILTIKVLFKDRLPASWNYYLWLLLILRLLLPDSLGSQLSIFNYLDINPHEAVTLQPSSLQPNTTMTISNNNMDVNINGENVNYLKSFDSHSRKSNFYLLNWLSFIWIAGVLLISIAIYRANRKFAITLKKNSKPCMDSSLLEQLETCKQIIGINRRVPLMTTSAVCVPSLYGLWRPRILIPPKGVESFSTEEWKHVFLHELAHLKRKDIGVNWIVNILVIIHWFNPLLWLALRKMREDQEIASDYLAVSSMNKQQSQEYAAVLIKWMEYFQKPPLTVHSVSMLDNKRYLKRRIQMIIQKRASYKWSLVGMLALALLAAVSLTSAKAEEEVKSEDVRVKEVVTKTFEALQHFQDADTFLSHTIDVRYSQPVANKLAADVFANKGLNPNTLIDFKIEKIEKLNVGEYKAYLSKTYSDLGKLPVYGIPVVKRDGEWLVVIENIEFVPSQFWLKNKDSITNSGKVEVLAVNENAAVIRRK</sequence>
<keyword evidence="1" id="KW-0472">Membrane</keyword>
<dbReference type="OrthoDB" id="9762883at2"/>
<name>A0A410WPD4_9BACL</name>
<dbReference type="InterPro" id="IPR052173">
    <property type="entry name" value="Beta-lactam_resp_regulator"/>
</dbReference>
<dbReference type="PANTHER" id="PTHR34978">
    <property type="entry name" value="POSSIBLE SENSOR-TRANSDUCER PROTEIN BLAR"/>
    <property type="match status" value="1"/>
</dbReference>
<evidence type="ECO:0000256" key="1">
    <source>
        <dbReference type="SAM" id="Phobius"/>
    </source>
</evidence>
<dbReference type="GeneID" id="95373251"/>
<protein>
    <recommendedName>
        <fullName evidence="2">Peptidase M56 domain-containing protein</fullName>
    </recommendedName>
</protein>
<keyword evidence="1" id="KW-1133">Transmembrane helix</keyword>
<evidence type="ECO:0000313" key="4">
    <source>
        <dbReference type="Proteomes" id="UP000288943"/>
    </source>
</evidence>
<feature type="transmembrane region" description="Helical" evidence="1">
    <location>
        <begin position="238"/>
        <end position="257"/>
    </location>
</feature>
<dbReference type="InterPro" id="IPR008756">
    <property type="entry name" value="Peptidase_M56"/>
</dbReference>
<reference evidence="3 4" key="1">
    <citation type="submission" date="2018-01" db="EMBL/GenBank/DDBJ databases">
        <title>The whole genome sequencing and assembly of Paenibacillus chitinolyticus KCCM 41400 strain.</title>
        <authorList>
            <person name="Kim J.-Y."/>
            <person name="Park M.-K."/>
            <person name="Lee Y.-J."/>
            <person name="Yi H."/>
            <person name="Bahn Y.-S."/>
            <person name="Kim J.F."/>
            <person name="Lee D.-W."/>
        </authorList>
    </citation>
    <scope>NUCLEOTIDE SEQUENCE [LARGE SCALE GENOMIC DNA]</scope>
    <source>
        <strain evidence="3 4">KCCM 41400</strain>
    </source>
</reference>
<dbReference type="Pfam" id="PF05569">
    <property type="entry name" value="Peptidase_M56"/>
    <property type="match status" value="1"/>
</dbReference>
<dbReference type="Proteomes" id="UP000288943">
    <property type="component" value="Chromosome"/>
</dbReference>
<evidence type="ECO:0000259" key="2">
    <source>
        <dbReference type="Pfam" id="PF05569"/>
    </source>
</evidence>
<feature type="domain" description="Peptidase M56" evidence="2">
    <location>
        <begin position="11"/>
        <end position="321"/>
    </location>
</feature>